<dbReference type="PROSITE" id="PS01152">
    <property type="entry name" value="HESB"/>
    <property type="match status" value="1"/>
</dbReference>
<accession>A0A7W9W6Z4</accession>
<keyword evidence="3" id="KW-1185">Reference proteome</keyword>
<dbReference type="InterPro" id="IPR031108">
    <property type="entry name" value="IscA_plant_cyanobact"/>
</dbReference>
<feature type="domain" description="Core" evidence="1">
    <location>
        <begin position="11"/>
        <end position="113"/>
    </location>
</feature>
<comment type="caution">
    <text evidence="2">The sequence shown here is derived from an EMBL/GenBank/DDBJ whole genome shotgun (WGS) entry which is preliminary data.</text>
</comment>
<dbReference type="Proteomes" id="UP000520814">
    <property type="component" value="Unassembled WGS sequence"/>
</dbReference>
<dbReference type="InterPro" id="IPR000361">
    <property type="entry name" value="ATAP_core_dom"/>
</dbReference>
<dbReference type="SUPFAM" id="SSF89360">
    <property type="entry name" value="HesB-like domain"/>
    <property type="match status" value="1"/>
</dbReference>
<gene>
    <name evidence="2" type="ORF">HNQ39_003774</name>
</gene>
<dbReference type="PANTHER" id="PTHR47265">
    <property type="entry name" value="IRON-SULFUR ASSEMBLY PROTEIN ISCA, CHLOROPLASTIC"/>
    <property type="match status" value="1"/>
</dbReference>
<dbReference type="InterPro" id="IPR035903">
    <property type="entry name" value="HesB-like_dom_sf"/>
</dbReference>
<dbReference type="PANTHER" id="PTHR47265:SF1">
    <property type="entry name" value="IRON-SULFUR ASSEMBLY PROTEIN ISCA, CHLOROPLASTIC"/>
    <property type="match status" value="1"/>
</dbReference>
<name>A0A7W9W6Z4_ARMRO</name>
<dbReference type="Gene3D" id="2.60.300.12">
    <property type="entry name" value="HesB-like domain"/>
    <property type="match status" value="1"/>
</dbReference>
<sequence length="119" mass="12823">METIPTTEPIVTLTPAAITAVKRQAKKAGKEEAFLRLGVRGGGCSGLSYVIDFEANPDPEFDLLYQQADLGVVVDIKSAKFLKDTTLDYNIKNLMEGGFVFDNPQAVRSCGCGTSFTAK</sequence>
<evidence type="ECO:0000259" key="1">
    <source>
        <dbReference type="Pfam" id="PF01521"/>
    </source>
</evidence>
<dbReference type="GO" id="GO:0051537">
    <property type="term" value="F:2 iron, 2 sulfur cluster binding"/>
    <property type="evidence" value="ECO:0007669"/>
    <property type="project" value="UniProtKB-ARBA"/>
</dbReference>
<reference evidence="2 3" key="1">
    <citation type="submission" date="2020-08" db="EMBL/GenBank/DDBJ databases">
        <title>Genomic Encyclopedia of Type Strains, Phase IV (KMG-IV): sequencing the most valuable type-strain genomes for metagenomic binning, comparative biology and taxonomic classification.</title>
        <authorList>
            <person name="Goeker M."/>
        </authorList>
    </citation>
    <scope>NUCLEOTIDE SEQUENCE [LARGE SCALE GENOMIC DNA]</scope>
    <source>
        <strain evidence="2 3">DSM 23562</strain>
    </source>
</reference>
<evidence type="ECO:0000313" key="2">
    <source>
        <dbReference type="EMBL" id="MBB6051964.1"/>
    </source>
</evidence>
<dbReference type="RefSeq" id="WP_184199997.1">
    <property type="nucleotide sequence ID" value="NZ_JACHGW010000003.1"/>
</dbReference>
<organism evidence="2 3">
    <name type="scientific">Armatimonas rosea</name>
    <dbReference type="NCBI Taxonomy" id="685828"/>
    <lineage>
        <taxon>Bacteria</taxon>
        <taxon>Bacillati</taxon>
        <taxon>Armatimonadota</taxon>
        <taxon>Armatimonadia</taxon>
        <taxon>Armatimonadales</taxon>
        <taxon>Armatimonadaceae</taxon>
        <taxon>Armatimonas</taxon>
    </lineage>
</organism>
<protein>
    <submittedName>
        <fullName evidence="2">Iron-sulfur cluster assembly protein</fullName>
    </submittedName>
</protein>
<dbReference type="InterPro" id="IPR017870">
    <property type="entry name" value="FeS_cluster_insertion_CS"/>
</dbReference>
<dbReference type="AlphaFoldDB" id="A0A7W9W6Z4"/>
<evidence type="ECO:0000313" key="3">
    <source>
        <dbReference type="Proteomes" id="UP000520814"/>
    </source>
</evidence>
<dbReference type="NCBIfam" id="TIGR00049">
    <property type="entry name" value="iron-sulfur cluster assembly accessory protein"/>
    <property type="match status" value="1"/>
</dbReference>
<proteinExistence type="predicted"/>
<dbReference type="EMBL" id="JACHGW010000003">
    <property type="protein sequence ID" value="MBB6051964.1"/>
    <property type="molecule type" value="Genomic_DNA"/>
</dbReference>
<dbReference type="GO" id="GO:0016226">
    <property type="term" value="P:iron-sulfur cluster assembly"/>
    <property type="evidence" value="ECO:0007669"/>
    <property type="project" value="InterPro"/>
</dbReference>
<dbReference type="InterPro" id="IPR016092">
    <property type="entry name" value="ATAP"/>
</dbReference>
<dbReference type="Pfam" id="PF01521">
    <property type="entry name" value="Fe-S_biosyn"/>
    <property type="match status" value="1"/>
</dbReference>